<dbReference type="Pfam" id="PF09527">
    <property type="entry name" value="ATPase_gene1"/>
    <property type="match status" value="1"/>
</dbReference>
<proteinExistence type="predicted"/>
<evidence type="ECO:0000313" key="2">
    <source>
        <dbReference type="EMBL" id="PIS41047.1"/>
    </source>
</evidence>
<protein>
    <recommendedName>
        <fullName evidence="4">F0F1 ATP synthase subunit</fullName>
    </recommendedName>
</protein>
<keyword evidence="1" id="KW-0472">Membrane</keyword>
<comment type="caution">
    <text evidence="2">The sequence shown here is derived from an EMBL/GenBank/DDBJ whole genome shotgun (WGS) entry which is preliminary data.</text>
</comment>
<organism evidence="2 3">
    <name type="scientific">Candidatus Kerfeldbacteria bacterium CG08_land_8_20_14_0_20_43_14</name>
    <dbReference type="NCBI Taxonomy" id="2014246"/>
    <lineage>
        <taxon>Bacteria</taxon>
        <taxon>Candidatus Kerfeldiibacteriota</taxon>
    </lineage>
</organism>
<keyword evidence="1" id="KW-0812">Transmembrane</keyword>
<feature type="transmembrane region" description="Helical" evidence="1">
    <location>
        <begin position="12"/>
        <end position="34"/>
    </location>
</feature>
<keyword evidence="1" id="KW-1133">Transmembrane helix</keyword>
<evidence type="ECO:0008006" key="4">
    <source>
        <dbReference type="Google" id="ProtNLM"/>
    </source>
</evidence>
<dbReference type="EMBL" id="PEXW01000002">
    <property type="protein sequence ID" value="PIS41047.1"/>
    <property type="molecule type" value="Genomic_DNA"/>
</dbReference>
<evidence type="ECO:0000313" key="3">
    <source>
        <dbReference type="Proteomes" id="UP000236845"/>
    </source>
</evidence>
<dbReference type="AlphaFoldDB" id="A0A2H0YRB8"/>
<feature type="transmembrane region" description="Helical" evidence="1">
    <location>
        <begin position="46"/>
        <end position="64"/>
    </location>
</feature>
<dbReference type="Proteomes" id="UP000236845">
    <property type="component" value="Unassembled WGS sequence"/>
</dbReference>
<gene>
    <name evidence="2" type="ORF">COT26_00065</name>
</gene>
<accession>A0A2H0YRB8</accession>
<dbReference type="InterPro" id="IPR032820">
    <property type="entry name" value="ATPase_put"/>
</dbReference>
<sequence length="90" mass="10134">MEKQEKSNFWQALGLAWELGYVIAIPIVVFGLLGRFLDKKFHSSPWLLLAGIIVSIAISSFGLVSKFKKMLKKIEDTSKTPPQNPNQESK</sequence>
<name>A0A2H0YRB8_9BACT</name>
<reference evidence="3" key="1">
    <citation type="submission" date="2017-09" db="EMBL/GenBank/DDBJ databases">
        <title>Depth-based differentiation of microbial function through sediment-hosted aquifers and enrichment of novel symbionts in the deep terrestrial subsurface.</title>
        <authorList>
            <person name="Probst A.J."/>
            <person name="Ladd B."/>
            <person name="Jarett J.K."/>
            <person name="Geller-Mcgrath D.E."/>
            <person name="Sieber C.M.K."/>
            <person name="Emerson J.B."/>
            <person name="Anantharaman K."/>
            <person name="Thomas B.C."/>
            <person name="Malmstrom R."/>
            <person name="Stieglmeier M."/>
            <person name="Klingl A."/>
            <person name="Woyke T."/>
            <person name="Ryan C.M."/>
            <person name="Banfield J.F."/>
        </authorList>
    </citation>
    <scope>NUCLEOTIDE SEQUENCE [LARGE SCALE GENOMIC DNA]</scope>
</reference>
<evidence type="ECO:0000256" key="1">
    <source>
        <dbReference type="SAM" id="Phobius"/>
    </source>
</evidence>